<feature type="transmembrane region" description="Helical" evidence="1">
    <location>
        <begin position="45"/>
        <end position="63"/>
    </location>
</feature>
<gene>
    <name evidence="2" type="ORF">GCM10022211_18660</name>
</gene>
<evidence type="ECO:0008006" key="4">
    <source>
        <dbReference type="Google" id="ProtNLM"/>
    </source>
</evidence>
<comment type="caution">
    <text evidence="2">The sequence shown here is derived from an EMBL/GenBank/DDBJ whole genome shotgun (WGS) entry which is preliminary data.</text>
</comment>
<dbReference type="InterPro" id="IPR021265">
    <property type="entry name" value="DUF2842"/>
</dbReference>
<keyword evidence="1" id="KW-1133">Transmembrane helix</keyword>
<organism evidence="2 3">
    <name type="scientific">Sphingomonas humi</name>
    <dbReference type="NCBI Taxonomy" id="335630"/>
    <lineage>
        <taxon>Bacteria</taxon>
        <taxon>Pseudomonadati</taxon>
        <taxon>Pseudomonadota</taxon>
        <taxon>Alphaproteobacteria</taxon>
        <taxon>Sphingomonadales</taxon>
        <taxon>Sphingomonadaceae</taxon>
        <taxon>Sphingomonas</taxon>
    </lineage>
</organism>
<sequence>MNQEEQPRARPTAGVFMIIGIIIVWAVLIVSLADTVSRWPALVQLPFYIAAGIVWILPLRPILRWSETGRWRAEPPQT</sequence>
<protein>
    <recommendedName>
        <fullName evidence="4">DUF2842 domain-containing protein</fullName>
    </recommendedName>
</protein>
<dbReference type="EMBL" id="BAAAZD010000002">
    <property type="protein sequence ID" value="GAA4006290.1"/>
    <property type="molecule type" value="Genomic_DNA"/>
</dbReference>
<dbReference type="RefSeq" id="WP_344709996.1">
    <property type="nucleotide sequence ID" value="NZ_BAAAZD010000002.1"/>
</dbReference>
<keyword evidence="1" id="KW-0472">Membrane</keyword>
<reference evidence="3" key="1">
    <citation type="journal article" date="2019" name="Int. J. Syst. Evol. Microbiol.">
        <title>The Global Catalogue of Microorganisms (GCM) 10K type strain sequencing project: providing services to taxonomists for standard genome sequencing and annotation.</title>
        <authorList>
            <consortium name="The Broad Institute Genomics Platform"/>
            <consortium name="The Broad Institute Genome Sequencing Center for Infectious Disease"/>
            <person name="Wu L."/>
            <person name="Ma J."/>
        </authorList>
    </citation>
    <scope>NUCLEOTIDE SEQUENCE [LARGE SCALE GENOMIC DNA]</scope>
    <source>
        <strain evidence="3">JCM 16603</strain>
    </source>
</reference>
<dbReference type="Proteomes" id="UP001501310">
    <property type="component" value="Unassembled WGS sequence"/>
</dbReference>
<evidence type="ECO:0000256" key="1">
    <source>
        <dbReference type="SAM" id="Phobius"/>
    </source>
</evidence>
<evidence type="ECO:0000313" key="2">
    <source>
        <dbReference type="EMBL" id="GAA4006290.1"/>
    </source>
</evidence>
<name>A0ABP7S3V7_9SPHN</name>
<keyword evidence="1" id="KW-0812">Transmembrane</keyword>
<keyword evidence="3" id="KW-1185">Reference proteome</keyword>
<feature type="transmembrane region" description="Helical" evidence="1">
    <location>
        <begin position="12"/>
        <end position="33"/>
    </location>
</feature>
<proteinExistence type="predicted"/>
<accession>A0ABP7S3V7</accession>
<evidence type="ECO:0000313" key="3">
    <source>
        <dbReference type="Proteomes" id="UP001501310"/>
    </source>
</evidence>
<dbReference type="Pfam" id="PF11003">
    <property type="entry name" value="DUF2842"/>
    <property type="match status" value="1"/>
</dbReference>